<feature type="transmembrane region" description="Helical" evidence="2">
    <location>
        <begin position="262"/>
        <end position="280"/>
    </location>
</feature>
<reference evidence="3" key="1">
    <citation type="submission" date="2022-09" db="EMBL/GenBank/DDBJ databases">
        <title>Actin cytoskeleton and complex cell architecture in an #Asgard archaeon.</title>
        <authorList>
            <person name="Ponce Toledo R.I."/>
            <person name="Schleper C."/>
            <person name="Rodrigues Oliveira T."/>
            <person name="Wollweber F."/>
            <person name="Xu J."/>
            <person name="Rittmann S."/>
            <person name="Klingl A."/>
            <person name="Pilhofer M."/>
        </authorList>
    </citation>
    <scope>NUCLEOTIDE SEQUENCE</scope>
    <source>
        <strain evidence="3">B-35</strain>
    </source>
</reference>
<evidence type="ECO:0000256" key="2">
    <source>
        <dbReference type="SAM" id="Phobius"/>
    </source>
</evidence>
<feature type="compositionally biased region" description="Low complexity" evidence="1">
    <location>
        <begin position="225"/>
        <end position="252"/>
    </location>
</feature>
<keyword evidence="2" id="KW-1133">Transmembrane helix</keyword>
<protein>
    <submittedName>
        <fullName evidence="3">Uncharacterized protein</fullName>
    </submittedName>
</protein>
<evidence type="ECO:0000313" key="4">
    <source>
        <dbReference type="Proteomes" id="UP001208689"/>
    </source>
</evidence>
<name>A0ABY6I202_9ARCH</name>
<accession>A0ABY6I202</accession>
<sequence length="287" mass="32662">MTLSKNFLKNRKRNLGFIYFIFFLIIPFYGIPFNFASTRLNTVDYRSYYDNNLVLFYGPGLKTEFTVSLEELRNGTYDRIEDLSFTRVNKLNNSYTYQISGSLLWDVVNTSNLLNENATYAQFIGEDGYGFGSLFAKLPIRILKEHNNDIYITTHQNGVLIGTSEGPLRMEVEMKAIENDLEMIAMFKDLFEEGENFVHNSKLSAQRVAAIYISDEPTGFEQPEEGTTNNTITETNTTSNSTTNSTSGNSTGNKDEFPTIPGFHVFSLIFCVVLSIQAIFPKRNKFI</sequence>
<dbReference type="EMBL" id="CP104013">
    <property type="protein sequence ID" value="UYP48719.1"/>
    <property type="molecule type" value="Genomic_DNA"/>
</dbReference>
<proteinExistence type="predicted"/>
<gene>
    <name evidence="3" type="ORF">NEF87_005004</name>
</gene>
<keyword evidence="4" id="KW-1185">Reference proteome</keyword>
<feature type="region of interest" description="Disordered" evidence="1">
    <location>
        <begin position="218"/>
        <end position="253"/>
    </location>
</feature>
<feature type="transmembrane region" description="Helical" evidence="2">
    <location>
        <begin position="15"/>
        <end position="35"/>
    </location>
</feature>
<keyword evidence="2" id="KW-0812">Transmembrane</keyword>
<evidence type="ECO:0000313" key="3">
    <source>
        <dbReference type="EMBL" id="UYP48719.1"/>
    </source>
</evidence>
<dbReference type="Proteomes" id="UP001208689">
    <property type="component" value="Chromosome"/>
</dbReference>
<keyword evidence="2" id="KW-0472">Membrane</keyword>
<evidence type="ECO:0000256" key="1">
    <source>
        <dbReference type="SAM" id="MobiDB-lite"/>
    </source>
</evidence>
<organism evidence="3 4">
    <name type="scientific">Candidatus Lokiarchaeum ossiferum</name>
    <dbReference type="NCBI Taxonomy" id="2951803"/>
    <lineage>
        <taxon>Archaea</taxon>
        <taxon>Promethearchaeati</taxon>
        <taxon>Promethearchaeota</taxon>
        <taxon>Promethearchaeia</taxon>
        <taxon>Promethearchaeales</taxon>
        <taxon>Promethearchaeaceae</taxon>
        <taxon>Candidatus Lokiarchaeum</taxon>
    </lineage>
</organism>